<dbReference type="InterPro" id="IPR012951">
    <property type="entry name" value="BBE"/>
</dbReference>
<dbReference type="InterPro" id="IPR050416">
    <property type="entry name" value="FAD-linked_Oxidoreductase"/>
</dbReference>
<dbReference type="Gene3D" id="3.40.462.20">
    <property type="match status" value="1"/>
</dbReference>
<dbReference type="PANTHER" id="PTHR42973:SF39">
    <property type="entry name" value="FAD-BINDING PCMH-TYPE DOMAIN-CONTAINING PROTEIN"/>
    <property type="match status" value="1"/>
</dbReference>
<dbReference type="Pfam" id="PF08031">
    <property type="entry name" value="BBE"/>
    <property type="match status" value="1"/>
</dbReference>
<evidence type="ECO:0000256" key="6">
    <source>
        <dbReference type="SAM" id="SignalP"/>
    </source>
</evidence>
<evidence type="ECO:0000256" key="2">
    <source>
        <dbReference type="ARBA" id="ARBA00005466"/>
    </source>
</evidence>
<name>A0ABM1ACT7_APLCA</name>
<keyword evidence="5" id="KW-0560">Oxidoreductase</keyword>
<dbReference type="Gene3D" id="3.30.465.10">
    <property type="match status" value="2"/>
</dbReference>
<feature type="chain" id="PRO_5046450086" evidence="6">
    <location>
        <begin position="22"/>
        <end position="583"/>
    </location>
</feature>
<proteinExistence type="inferred from homology"/>
<dbReference type="PANTHER" id="PTHR42973">
    <property type="entry name" value="BINDING OXIDOREDUCTASE, PUTATIVE (AFU_ORTHOLOGUE AFUA_1G17690)-RELATED"/>
    <property type="match status" value="1"/>
</dbReference>
<dbReference type="InterPro" id="IPR016166">
    <property type="entry name" value="FAD-bd_PCMH"/>
</dbReference>
<dbReference type="RefSeq" id="XP_012945238.1">
    <property type="nucleotide sequence ID" value="XM_013089784.1"/>
</dbReference>
<reference evidence="9" key="1">
    <citation type="submission" date="2025-08" db="UniProtKB">
        <authorList>
            <consortium name="RefSeq"/>
        </authorList>
    </citation>
    <scope>IDENTIFICATION</scope>
</reference>
<protein>
    <submittedName>
        <fullName evidence="9">Uncharacterized FAD-linked oxidoreductase ARB_02478</fullName>
    </submittedName>
</protein>
<keyword evidence="4" id="KW-0274">FAD</keyword>
<comment type="cofactor">
    <cofactor evidence="1">
        <name>FAD</name>
        <dbReference type="ChEBI" id="CHEBI:57692"/>
    </cofactor>
</comment>
<keyword evidence="6" id="KW-0732">Signal</keyword>
<comment type="similarity">
    <text evidence="2">Belongs to the oxygen-dependent FAD-linked oxidoreductase family.</text>
</comment>
<dbReference type="InterPro" id="IPR006093">
    <property type="entry name" value="Oxy_OxRdtase_FAD_BS"/>
</dbReference>
<evidence type="ECO:0000256" key="1">
    <source>
        <dbReference type="ARBA" id="ARBA00001974"/>
    </source>
</evidence>
<dbReference type="InterPro" id="IPR016169">
    <property type="entry name" value="FAD-bd_PCMH_sub2"/>
</dbReference>
<dbReference type="Pfam" id="PF01565">
    <property type="entry name" value="FAD_binding_4"/>
    <property type="match status" value="1"/>
</dbReference>
<dbReference type="Proteomes" id="UP000694888">
    <property type="component" value="Unplaced"/>
</dbReference>
<dbReference type="PROSITE" id="PS51387">
    <property type="entry name" value="FAD_PCMH"/>
    <property type="match status" value="1"/>
</dbReference>
<dbReference type="SUPFAM" id="SSF56176">
    <property type="entry name" value="FAD-binding/transporter-associated domain-like"/>
    <property type="match status" value="1"/>
</dbReference>
<feature type="signal peptide" evidence="6">
    <location>
        <begin position="1"/>
        <end position="21"/>
    </location>
</feature>
<evidence type="ECO:0000259" key="7">
    <source>
        <dbReference type="PROSITE" id="PS51387"/>
    </source>
</evidence>
<evidence type="ECO:0000256" key="3">
    <source>
        <dbReference type="ARBA" id="ARBA00022630"/>
    </source>
</evidence>
<accession>A0ABM1ACT7</accession>
<dbReference type="InterPro" id="IPR006094">
    <property type="entry name" value="Oxid_FAD_bind_N"/>
</dbReference>
<evidence type="ECO:0000313" key="9">
    <source>
        <dbReference type="RefSeq" id="XP_012945238.1"/>
    </source>
</evidence>
<dbReference type="PROSITE" id="PS00862">
    <property type="entry name" value="OX2_COVAL_FAD"/>
    <property type="match status" value="1"/>
</dbReference>
<dbReference type="InterPro" id="IPR036318">
    <property type="entry name" value="FAD-bd_PCMH-like_sf"/>
</dbReference>
<dbReference type="GeneID" id="101856301"/>
<evidence type="ECO:0000313" key="8">
    <source>
        <dbReference type="Proteomes" id="UP000694888"/>
    </source>
</evidence>
<organism evidence="8 9">
    <name type="scientific">Aplysia californica</name>
    <name type="common">California sea hare</name>
    <dbReference type="NCBI Taxonomy" id="6500"/>
    <lineage>
        <taxon>Eukaryota</taxon>
        <taxon>Metazoa</taxon>
        <taxon>Spiralia</taxon>
        <taxon>Lophotrochozoa</taxon>
        <taxon>Mollusca</taxon>
        <taxon>Gastropoda</taxon>
        <taxon>Heterobranchia</taxon>
        <taxon>Euthyneura</taxon>
        <taxon>Tectipleura</taxon>
        <taxon>Aplysiida</taxon>
        <taxon>Aplysioidea</taxon>
        <taxon>Aplysiidae</taxon>
        <taxon>Aplysia</taxon>
    </lineage>
</organism>
<feature type="domain" description="FAD-binding PCMH-type" evidence="7">
    <location>
        <begin position="104"/>
        <end position="303"/>
    </location>
</feature>
<keyword evidence="8" id="KW-1185">Reference proteome</keyword>
<gene>
    <name evidence="9" type="primary">LOC101856301</name>
</gene>
<evidence type="ECO:0000256" key="5">
    <source>
        <dbReference type="ARBA" id="ARBA00023002"/>
    </source>
</evidence>
<sequence length="583" mass="63945">MGCLCTFVLTFTFVVCRTTLALPDGLTGFKPPVMYGTDDDDKPVKDDVFLPRQPKAALTRTWPGMINFPDATAFNILGSKLDGKIVTPIDANFSSLALMRNIRVTKLPYVIVLVASDQDVVETMLFAKKYNLMVTIQSSGHSYIGRSTFDGSIQINFKGMTKRTVNLNSSRNPAGEITVESGNSWMDVYTEVSKIQTVENNKTVGRVIVGGSAHTVAMGGYTQGGGHSPMTRTLGLAVDNLLEATLVTVDGRILTVSEMGTSAIELDGSVTRTNDTSLFWAIRGGGGGTWGAVLTFTFKLHYAPERFRNVQAQWILKAGTVDSFGRETLKFVLREVAKLCPNWGGYFMLSGDSIPNTIYSEVLTVFFNHFGSDSDPCNKDIDALLNFNVSGNQVTRKDISYPTFLGYEKTAIDAAYSNTYIVNTFVQPSTITDEKKLDELVDIFIHLDLTRGGCTGALIGGAASKVQPETTPVNPYFRSGLMSLSCGVSWDSSKVLNGSAYIDMSRRLGLSLRKVATGVYFNECDEDLTDWKTMFWGSMTNYCKLKAIKQRVDPDHFLWCHNCVGSDFQTDDCTHGLTMPIIG</sequence>
<evidence type="ECO:0000256" key="4">
    <source>
        <dbReference type="ARBA" id="ARBA00022827"/>
    </source>
</evidence>
<keyword evidence="3" id="KW-0285">Flavoprotein</keyword>